<dbReference type="Gene3D" id="3.90.550.10">
    <property type="entry name" value="Spore Coat Polysaccharide Biosynthesis Protein SpsA, Chain A"/>
    <property type="match status" value="1"/>
</dbReference>
<keyword evidence="3" id="KW-1185">Reference proteome</keyword>
<proteinExistence type="predicted"/>
<reference evidence="2 3" key="1">
    <citation type="submission" date="2011-02" db="EMBL/GenBank/DDBJ databases">
        <authorList>
            <person name="Weinstock G."/>
            <person name="Sodergren E."/>
            <person name="Clifton S."/>
            <person name="Fulton L."/>
            <person name="Fulton B."/>
            <person name="Courtney L."/>
            <person name="Fronick C."/>
            <person name="Harrison M."/>
            <person name="Strong C."/>
            <person name="Farmer C."/>
            <person name="Delahaunty K."/>
            <person name="Markovic C."/>
            <person name="Hall O."/>
            <person name="Minx P."/>
            <person name="Tomlinson C."/>
            <person name="Mitreva M."/>
            <person name="Hou S."/>
            <person name="Chen J."/>
            <person name="Wollam A."/>
            <person name="Pepin K.H."/>
            <person name="Johnson M."/>
            <person name="Bhonagiri V."/>
            <person name="Zhang X."/>
            <person name="Suruliraj S."/>
            <person name="Warren W."/>
            <person name="Chinwalla A."/>
            <person name="Mardis E.R."/>
            <person name="Wilson R.K."/>
        </authorList>
    </citation>
    <scope>NUCLEOTIDE SEQUENCE [LARGE SCALE GENOMIC DNA]</scope>
    <source>
        <strain evidence="2 3">YIT 12057</strain>
    </source>
</reference>
<dbReference type="HOGENOM" id="CLU_071255_0_0_10"/>
<dbReference type="GeneID" id="86050540"/>
<evidence type="ECO:0000313" key="2">
    <source>
        <dbReference type="EMBL" id="EGF51923.1"/>
    </source>
</evidence>
<evidence type="ECO:0000313" key="3">
    <source>
        <dbReference type="Proteomes" id="UP000003416"/>
    </source>
</evidence>
<dbReference type="SUPFAM" id="SSF53448">
    <property type="entry name" value="Nucleotide-diphospho-sugar transferases"/>
    <property type="match status" value="1"/>
</dbReference>
<feature type="domain" description="Streptomycin biosynthesis protein StrF" evidence="1">
    <location>
        <begin position="17"/>
        <end position="185"/>
    </location>
</feature>
<evidence type="ECO:0000259" key="1">
    <source>
        <dbReference type="Pfam" id="PF13712"/>
    </source>
</evidence>
<sequence length="291" mass="34143">MYSIICCSVNPDEVASLKSNVADTIGMPFEFIAFDNRESHYGLCKVYNICAEKAKYDFLCFVHEDVRFLTKDWGKLMAEQLRQEGCGVIGFAGSILKLKRLTGWNTCGKDLRANYVQYMRGGAHPRCVNPEKRSFSPVVTLDGLCLLARRSVWKEMRFDEVTFPGFHCYDIDFSLAVACHYTNYVCHTVLVEHYSQGSFSRSWLQGLEALHEKWQNCLPIAAKPLTDREMERYDRLGEGYFIKFLWQKGCFDVCGFHDALRYFYRYPFTFTAWMLFPKYLKYRLRYRHKFP</sequence>
<organism evidence="2 3">
    <name type="scientific">Bacteroides fluxus YIT 12057</name>
    <dbReference type="NCBI Taxonomy" id="763034"/>
    <lineage>
        <taxon>Bacteria</taxon>
        <taxon>Pseudomonadati</taxon>
        <taxon>Bacteroidota</taxon>
        <taxon>Bacteroidia</taxon>
        <taxon>Bacteroidales</taxon>
        <taxon>Bacteroidaceae</taxon>
        <taxon>Bacteroides</taxon>
    </lineage>
</organism>
<accession>F3PWJ4</accession>
<dbReference type="EMBL" id="AFBN01000096">
    <property type="protein sequence ID" value="EGF51923.1"/>
    <property type="molecule type" value="Genomic_DNA"/>
</dbReference>
<dbReference type="InterPro" id="IPR059123">
    <property type="entry name" value="StrF_dom"/>
</dbReference>
<comment type="caution">
    <text evidence="2">The sequence shown here is derived from an EMBL/GenBank/DDBJ whole genome shotgun (WGS) entry which is preliminary data.</text>
</comment>
<dbReference type="RefSeq" id="WP_009126351.1">
    <property type="nucleotide sequence ID" value="NZ_GL882689.1"/>
</dbReference>
<dbReference type="Proteomes" id="UP000003416">
    <property type="component" value="Unassembled WGS sequence"/>
</dbReference>
<dbReference type="Pfam" id="PF13712">
    <property type="entry name" value="Glyco_tranf_2_5"/>
    <property type="match status" value="1"/>
</dbReference>
<dbReference type="InterPro" id="IPR029044">
    <property type="entry name" value="Nucleotide-diphossugar_trans"/>
</dbReference>
<dbReference type="AlphaFoldDB" id="F3PWJ4"/>
<gene>
    <name evidence="2" type="ORF">HMPREF9446_03130</name>
</gene>
<dbReference type="eggNOG" id="COG1216">
    <property type="taxonomic scope" value="Bacteria"/>
</dbReference>
<name>F3PWJ4_9BACE</name>
<protein>
    <submittedName>
        <fullName evidence="2">Conserved domain protein</fullName>
    </submittedName>
</protein>
<dbReference type="STRING" id="763034.HMPREF9446_03130"/>